<accession>A0A699ZT90</accession>
<feature type="non-terminal residue" evidence="1">
    <location>
        <position position="1"/>
    </location>
</feature>
<evidence type="ECO:0000313" key="1">
    <source>
        <dbReference type="EMBL" id="GFH25903.1"/>
    </source>
</evidence>
<dbReference type="AlphaFoldDB" id="A0A699ZT90"/>
<dbReference type="EMBL" id="BLLF01002950">
    <property type="protein sequence ID" value="GFH25903.1"/>
    <property type="molecule type" value="Genomic_DNA"/>
</dbReference>
<comment type="caution">
    <text evidence="1">The sequence shown here is derived from an EMBL/GenBank/DDBJ whole genome shotgun (WGS) entry which is preliminary data.</text>
</comment>
<organism evidence="1 2">
    <name type="scientific">Haematococcus lacustris</name>
    <name type="common">Green alga</name>
    <name type="synonym">Haematococcus pluvialis</name>
    <dbReference type="NCBI Taxonomy" id="44745"/>
    <lineage>
        <taxon>Eukaryota</taxon>
        <taxon>Viridiplantae</taxon>
        <taxon>Chlorophyta</taxon>
        <taxon>core chlorophytes</taxon>
        <taxon>Chlorophyceae</taxon>
        <taxon>CS clade</taxon>
        <taxon>Chlamydomonadales</taxon>
        <taxon>Haematococcaceae</taxon>
        <taxon>Haematococcus</taxon>
    </lineage>
</organism>
<protein>
    <submittedName>
        <fullName evidence="1">Uncharacterized protein</fullName>
    </submittedName>
</protein>
<name>A0A699ZT90_HAELA</name>
<proteinExistence type="predicted"/>
<gene>
    <name evidence="1" type="ORF">HaLaN_23946</name>
</gene>
<reference evidence="1 2" key="1">
    <citation type="submission" date="2020-02" db="EMBL/GenBank/DDBJ databases">
        <title>Draft genome sequence of Haematococcus lacustris strain NIES-144.</title>
        <authorList>
            <person name="Morimoto D."/>
            <person name="Nakagawa S."/>
            <person name="Yoshida T."/>
            <person name="Sawayama S."/>
        </authorList>
    </citation>
    <scope>NUCLEOTIDE SEQUENCE [LARGE SCALE GENOMIC DNA]</scope>
    <source>
        <strain evidence="1 2">NIES-144</strain>
    </source>
</reference>
<dbReference type="Proteomes" id="UP000485058">
    <property type="component" value="Unassembled WGS sequence"/>
</dbReference>
<sequence>EFSDGLSDGEYDEDTLPEALKHGRLGASFTDGGVDLLQQGVFRRGFDDRLGQRVRRSTQSFSG</sequence>
<evidence type="ECO:0000313" key="2">
    <source>
        <dbReference type="Proteomes" id="UP000485058"/>
    </source>
</evidence>
<keyword evidence="2" id="KW-1185">Reference proteome</keyword>